<dbReference type="RefSeq" id="XP_001709910.1">
    <property type="nucleotide sequence ID" value="XM_001709858.1"/>
</dbReference>
<dbReference type="EMBL" id="AACB03000003">
    <property type="protein sequence ID" value="KAE8302928.1"/>
    <property type="molecule type" value="Genomic_DNA"/>
</dbReference>
<gene>
    <name evidence="2" type="ORF">GL50803_0027806</name>
</gene>
<accession>A8B271</accession>
<dbReference type="PROSITE" id="PS50090">
    <property type="entry name" value="MYB_LIKE"/>
    <property type="match status" value="1"/>
</dbReference>
<keyword evidence="3" id="KW-1185">Reference proteome</keyword>
<dbReference type="InterPro" id="IPR009057">
    <property type="entry name" value="Homeodomain-like_sf"/>
</dbReference>
<dbReference type="SUPFAM" id="SSF46689">
    <property type="entry name" value="Homeodomain-like"/>
    <property type="match status" value="1"/>
</dbReference>
<name>A8B271_GIAIC</name>
<dbReference type="KEGG" id="gla:GL50803_0027806"/>
<dbReference type="CDD" id="cd00167">
    <property type="entry name" value="SANT"/>
    <property type="match status" value="1"/>
</dbReference>
<reference evidence="2 3" key="1">
    <citation type="journal article" date="2007" name="Science">
        <title>Genomic minimalism in the early diverging intestinal parasite Giardia lamblia.</title>
        <authorList>
            <person name="Morrison H.G."/>
            <person name="McArthur A.G."/>
            <person name="Gillin F.D."/>
            <person name="Aley S.B."/>
            <person name="Adam R.D."/>
            <person name="Olsen G.J."/>
            <person name="Best A.A."/>
            <person name="Cande W.Z."/>
            <person name="Chen F."/>
            <person name="Cipriano M.J."/>
            <person name="Davids B.J."/>
            <person name="Dawson S.C."/>
            <person name="Elmendorf H.G."/>
            <person name="Hehl A.B."/>
            <person name="Holder M.E."/>
            <person name="Huse S.M."/>
            <person name="Kim U.U."/>
            <person name="Lasek-Nesselquist E."/>
            <person name="Manning G."/>
            <person name="Nigam A."/>
            <person name="Nixon J.E."/>
            <person name="Palm D."/>
            <person name="Passamaneck N.E."/>
            <person name="Prabhu A."/>
            <person name="Reich C.I."/>
            <person name="Reiner D.S."/>
            <person name="Samuelson J."/>
            <person name="Svard S.G."/>
            <person name="Sogin M.L."/>
        </authorList>
    </citation>
    <scope>NUCLEOTIDE SEQUENCE [LARGE SCALE GENOMIC DNA]</scope>
    <source>
        <strain evidence="2 3">WB C6</strain>
    </source>
</reference>
<proteinExistence type="predicted"/>
<comment type="caution">
    <text evidence="2">The sequence shown here is derived from an EMBL/GenBank/DDBJ whole genome shotgun (WGS) entry which is preliminary data.</text>
</comment>
<dbReference type="HOGENOM" id="CLU_1404880_0_0_1"/>
<sequence length="194" mass="21892">MPPRPHRQEGTQARCTGGLAGEQAQRDGSQSQRNRPWTEDEEVQLAVLLLQHGTSWTRVAAGLDGRSANAARCKVRNDIRAAWTAYRHKRREYGRLLFRLAYRMEEQGLRLEQLRPTDLVAELSPIDHPRIHAAYCKAQALPQTDMESNRPASLPVCGPVHEDQDTPAWGLVSDSESIEQGYDDAAYRLMFLMG</sequence>
<evidence type="ECO:0000313" key="2">
    <source>
        <dbReference type="EMBL" id="KAE8302928.1"/>
    </source>
</evidence>
<protein>
    <submittedName>
        <fullName evidence="2">Myb-like DNA-binding domain-containing protein</fullName>
    </submittedName>
</protein>
<dbReference type="AlphaFoldDB" id="A8B271"/>
<feature type="region of interest" description="Disordered" evidence="1">
    <location>
        <begin position="1"/>
        <end position="37"/>
    </location>
</feature>
<dbReference type="VEuPathDB" id="GiardiaDB:GL50803_27806"/>
<evidence type="ECO:0000256" key="1">
    <source>
        <dbReference type="SAM" id="MobiDB-lite"/>
    </source>
</evidence>
<dbReference type="Gene3D" id="1.10.10.60">
    <property type="entry name" value="Homeodomain-like"/>
    <property type="match status" value="1"/>
</dbReference>
<dbReference type="Pfam" id="PF00249">
    <property type="entry name" value="Myb_DNA-binding"/>
    <property type="match status" value="1"/>
</dbReference>
<dbReference type="GeneID" id="5702834"/>
<organism evidence="2 3">
    <name type="scientific">Giardia intestinalis (strain ATCC 50803 / WB clone C6)</name>
    <name type="common">Giardia lamblia</name>
    <dbReference type="NCBI Taxonomy" id="184922"/>
    <lineage>
        <taxon>Eukaryota</taxon>
        <taxon>Metamonada</taxon>
        <taxon>Diplomonadida</taxon>
        <taxon>Hexamitidae</taxon>
        <taxon>Giardiinae</taxon>
        <taxon>Giardia</taxon>
    </lineage>
</organism>
<dbReference type="GO" id="GO:0003677">
    <property type="term" value="F:DNA binding"/>
    <property type="evidence" value="ECO:0007669"/>
    <property type="project" value="UniProtKB-KW"/>
</dbReference>
<evidence type="ECO:0000313" key="3">
    <source>
        <dbReference type="Proteomes" id="UP000001548"/>
    </source>
</evidence>
<dbReference type="InterPro" id="IPR001005">
    <property type="entry name" value="SANT/Myb"/>
</dbReference>
<feature type="compositionally biased region" description="Polar residues" evidence="1">
    <location>
        <begin position="26"/>
        <end position="35"/>
    </location>
</feature>
<dbReference type="Proteomes" id="UP000001548">
    <property type="component" value="Unassembled WGS sequence"/>
</dbReference>